<dbReference type="GO" id="GO:0016036">
    <property type="term" value="P:cellular response to phosphate starvation"/>
    <property type="evidence" value="ECO:0007669"/>
    <property type="project" value="TreeGrafter"/>
</dbReference>
<dbReference type="InterPro" id="IPR031967">
    <property type="entry name" value="PhoR_single_Cache-like_dom"/>
</dbReference>
<dbReference type="InterPro" id="IPR000014">
    <property type="entry name" value="PAS"/>
</dbReference>
<evidence type="ECO:0000256" key="2">
    <source>
        <dbReference type="ARBA" id="ARBA00004370"/>
    </source>
</evidence>
<dbReference type="Pfam" id="PF02518">
    <property type="entry name" value="HATPase_c"/>
    <property type="match status" value="1"/>
</dbReference>
<feature type="domain" description="Histidine kinase" evidence="10">
    <location>
        <begin position="338"/>
        <end position="553"/>
    </location>
</feature>
<evidence type="ECO:0000313" key="12">
    <source>
        <dbReference type="EMBL" id="HIQ95058.1"/>
    </source>
</evidence>
<reference evidence="12" key="2">
    <citation type="journal article" date="2021" name="PeerJ">
        <title>Extensive microbial diversity within the chicken gut microbiome revealed by metagenomics and culture.</title>
        <authorList>
            <person name="Gilroy R."/>
            <person name="Ravi A."/>
            <person name="Getino M."/>
            <person name="Pursley I."/>
            <person name="Horton D.L."/>
            <person name="Alikhan N.F."/>
            <person name="Baker D."/>
            <person name="Gharbi K."/>
            <person name="Hall N."/>
            <person name="Watson M."/>
            <person name="Adriaenssens E.M."/>
            <person name="Foster-Nyarko E."/>
            <person name="Jarju S."/>
            <person name="Secka A."/>
            <person name="Antonio M."/>
            <person name="Oren A."/>
            <person name="Chaudhuri R.R."/>
            <person name="La Ragione R."/>
            <person name="Hildebrand F."/>
            <person name="Pallen M.J."/>
        </authorList>
    </citation>
    <scope>NUCLEOTIDE SEQUENCE</scope>
    <source>
        <strain evidence="12">ChiSjej3B21-11622</strain>
    </source>
</reference>
<keyword evidence="6" id="KW-0418">Kinase</keyword>
<dbReference type="InterPro" id="IPR036890">
    <property type="entry name" value="HATPase_C_sf"/>
</dbReference>
<gene>
    <name evidence="12" type="ORF">IAB26_00700</name>
</gene>
<dbReference type="PROSITE" id="PS50109">
    <property type="entry name" value="HIS_KIN"/>
    <property type="match status" value="1"/>
</dbReference>
<evidence type="ECO:0000313" key="13">
    <source>
        <dbReference type="Proteomes" id="UP000886886"/>
    </source>
</evidence>
<dbReference type="PANTHER" id="PTHR45453">
    <property type="entry name" value="PHOSPHATE REGULON SENSOR PROTEIN PHOR"/>
    <property type="match status" value="1"/>
</dbReference>
<name>A0A9D1CZZ6_9FIRM</name>
<dbReference type="InterPro" id="IPR003594">
    <property type="entry name" value="HATPase_dom"/>
</dbReference>
<proteinExistence type="predicted"/>
<dbReference type="GO" id="GO:0004721">
    <property type="term" value="F:phosphoprotein phosphatase activity"/>
    <property type="evidence" value="ECO:0007669"/>
    <property type="project" value="TreeGrafter"/>
</dbReference>
<feature type="transmembrane region" description="Helical" evidence="9">
    <location>
        <begin position="144"/>
        <end position="168"/>
    </location>
</feature>
<dbReference type="InterPro" id="IPR035965">
    <property type="entry name" value="PAS-like_dom_sf"/>
</dbReference>
<evidence type="ECO:0000256" key="1">
    <source>
        <dbReference type="ARBA" id="ARBA00000085"/>
    </source>
</evidence>
<dbReference type="FunFam" id="1.10.287.130:FF:000001">
    <property type="entry name" value="Two-component sensor histidine kinase"/>
    <property type="match status" value="1"/>
</dbReference>
<accession>A0A9D1CZZ6</accession>
<reference evidence="12" key="1">
    <citation type="submission" date="2020-10" db="EMBL/GenBank/DDBJ databases">
        <authorList>
            <person name="Gilroy R."/>
        </authorList>
    </citation>
    <scope>NUCLEOTIDE SEQUENCE</scope>
    <source>
        <strain evidence="12">ChiSjej3B21-11622</strain>
    </source>
</reference>
<dbReference type="GO" id="GO:0005524">
    <property type="term" value="F:ATP binding"/>
    <property type="evidence" value="ECO:0007669"/>
    <property type="project" value="UniProtKB-KW"/>
</dbReference>
<dbReference type="PROSITE" id="PS51257">
    <property type="entry name" value="PROKAR_LIPOPROTEIN"/>
    <property type="match status" value="1"/>
</dbReference>
<dbReference type="SUPFAM" id="SSF47384">
    <property type="entry name" value="Homodimeric domain of signal transducing histidine kinase"/>
    <property type="match status" value="1"/>
</dbReference>
<evidence type="ECO:0000256" key="4">
    <source>
        <dbReference type="ARBA" id="ARBA00022553"/>
    </source>
</evidence>
<evidence type="ECO:0000256" key="3">
    <source>
        <dbReference type="ARBA" id="ARBA00012438"/>
    </source>
</evidence>
<dbReference type="PANTHER" id="PTHR45453:SF1">
    <property type="entry name" value="PHOSPHATE REGULON SENSOR PROTEIN PHOR"/>
    <property type="match status" value="1"/>
</dbReference>
<keyword evidence="8 9" id="KW-0472">Membrane</keyword>
<dbReference type="PRINTS" id="PR00344">
    <property type="entry name" value="BCTRLSENSOR"/>
</dbReference>
<dbReference type="Proteomes" id="UP000886886">
    <property type="component" value="Unassembled WGS sequence"/>
</dbReference>
<dbReference type="Pfam" id="PF13188">
    <property type="entry name" value="PAS_8"/>
    <property type="match status" value="1"/>
</dbReference>
<dbReference type="Gene3D" id="3.30.565.10">
    <property type="entry name" value="Histidine kinase-like ATPase, C-terminal domain"/>
    <property type="match status" value="1"/>
</dbReference>
<evidence type="ECO:0000256" key="9">
    <source>
        <dbReference type="SAM" id="Phobius"/>
    </source>
</evidence>
<evidence type="ECO:0000259" key="11">
    <source>
        <dbReference type="PROSITE" id="PS50112"/>
    </source>
</evidence>
<dbReference type="GO" id="GO:0000155">
    <property type="term" value="F:phosphorelay sensor kinase activity"/>
    <property type="evidence" value="ECO:0007669"/>
    <property type="project" value="InterPro"/>
</dbReference>
<dbReference type="Pfam" id="PF16736">
    <property type="entry name" value="sCache_like"/>
    <property type="match status" value="1"/>
</dbReference>
<dbReference type="SUPFAM" id="SSF55785">
    <property type="entry name" value="PYP-like sensor domain (PAS domain)"/>
    <property type="match status" value="1"/>
</dbReference>
<organism evidence="12 13">
    <name type="scientific">Candidatus Limivivens merdigallinarum</name>
    <dbReference type="NCBI Taxonomy" id="2840859"/>
    <lineage>
        <taxon>Bacteria</taxon>
        <taxon>Bacillati</taxon>
        <taxon>Bacillota</taxon>
        <taxon>Clostridia</taxon>
        <taxon>Lachnospirales</taxon>
        <taxon>Lachnospiraceae</taxon>
        <taxon>Lachnospiraceae incertae sedis</taxon>
        <taxon>Candidatus Limivivens</taxon>
    </lineage>
</organism>
<keyword evidence="12" id="KW-0067">ATP-binding</keyword>
<comment type="subcellular location">
    <subcellularLocation>
        <location evidence="2">Membrane</location>
    </subcellularLocation>
</comment>
<dbReference type="InterPro" id="IPR005467">
    <property type="entry name" value="His_kinase_dom"/>
</dbReference>
<dbReference type="SMART" id="SM00387">
    <property type="entry name" value="HATPase_c"/>
    <property type="match status" value="1"/>
</dbReference>
<keyword evidence="4" id="KW-0597">Phosphoprotein</keyword>
<dbReference type="GO" id="GO:0005886">
    <property type="term" value="C:plasma membrane"/>
    <property type="evidence" value="ECO:0007669"/>
    <property type="project" value="TreeGrafter"/>
</dbReference>
<dbReference type="PROSITE" id="PS50112">
    <property type="entry name" value="PAS"/>
    <property type="match status" value="1"/>
</dbReference>
<evidence type="ECO:0000256" key="7">
    <source>
        <dbReference type="ARBA" id="ARBA00023012"/>
    </source>
</evidence>
<dbReference type="InterPro" id="IPR050351">
    <property type="entry name" value="BphY/WalK/GraS-like"/>
</dbReference>
<dbReference type="Pfam" id="PF00512">
    <property type="entry name" value="HisKA"/>
    <property type="match status" value="1"/>
</dbReference>
<dbReference type="FunFam" id="3.30.565.10:FF:000006">
    <property type="entry name" value="Sensor histidine kinase WalK"/>
    <property type="match status" value="1"/>
</dbReference>
<keyword evidence="5" id="KW-0808">Transferase</keyword>
<dbReference type="SMART" id="SM00388">
    <property type="entry name" value="HisKA"/>
    <property type="match status" value="1"/>
</dbReference>
<dbReference type="AlphaFoldDB" id="A0A9D1CZZ6"/>
<comment type="caution">
    <text evidence="12">The sequence shown here is derived from an EMBL/GenBank/DDBJ whole genome shotgun (WGS) entry which is preliminary data.</text>
</comment>
<dbReference type="Gene3D" id="3.30.450.20">
    <property type="entry name" value="PAS domain"/>
    <property type="match status" value="1"/>
</dbReference>
<keyword evidence="9" id="KW-0812">Transmembrane</keyword>
<dbReference type="InterPro" id="IPR004358">
    <property type="entry name" value="Sig_transdc_His_kin-like_C"/>
</dbReference>
<dbReference type="EMBL" id="DVFT01000012">
    <property type="protein sequence ID" value="HIQ95058.1"/>
    <property type="molecule type" value="Genomic_DNA"/>
</dbReference>
<keyword evidence="12" id="KW-0547">Nucleotide-binding</keyword>
<evidence type="ECO:0000256" key="5">
    <source>
        <dbReference type="ARBA" id="ARBA00022679"/>
    </source>
</evidence>
<feature type="transmembrane region" description="Helical" evidence="9">
    <location>
        <begin position="9"/>
        <end position="32"/>
    </location>
</feature>
<dbReference type="InterPro" id="IPR036097">
    <property type="entry name" value="HisK_dim/P_sf"/>
</dbReference>
<comment type="catalytic activity">
    <reaction evidence="1">
        <text>ATP + protein L-histidine = ADP + protein N-phospho-L-histidine.</text>
        <dbReference type="EC" id="2.7.13.3"/>
    </reaction>
</comment>
<feature type="domain" description="PAS" evidence="11">
    <location>
        <begin position="220"/>
        <end position="262"/>
    </location>
</feature>
<dbReference type="InterPro" id="IPR003661">
    <property type="entry name" value="HisK_dim/P_dom"/>
</dbReference>
<protein>
    <recommendedName>
        <fullName evidence="3">histidine kinase</fullName>
        <ecNumber evidence="3">2.7.13.3</ecNumber>
    </recommendedName>
</protein>
<keyword evidence="7" id="KW-0902">Two-component regulatory system</keyword>
<evidence type="ECO:0000256" key="8">
    <source>
        <dbReference type="ARBA" id="ARBA00023136"/>
    </source>
</evidence>
<dbReference type="CDD" id="cd00075">
    <property type="entry name" value="HATPase"/>
    <property type="match status" value="1"/>
</dbReference>
<evidence type="ECO:0000259" key="10">
    <source>
        <dbReference type="PROSITE" id="PS50109"/>
    </source>
</evidence>
<sequence length="555" mass="61263">MTNRIFRSIFAVAACILILGIGCTMGILYGFYGNQLGEELKREAQYLAMSVEEGGTESLNNLPSGGERVTLVQADGTVLFDSDADAAEMENHLDREEIQEALEDGYGEAERNSETLAEKTVYYALRLDDGNVLRVSSTQYTVPAVLGGMLGPVIILLFLLLLFSLFVASRASKKIVKPINELDLDNPKGNDTYDEIAPLLTRINKQQNTIRSQLTDAKRKQEEFTIITENMNEGLLVIDKQTDLLSCNSSALKLLGVSKKPVETSVLTLNRSEPFLRAVERMLAGEHVSEMVEVEGGTRQLIANPVFQDGSVTGGVLLLVDVTEKVQRERLRREFTANVSHELKTPLTSISGFAEIMQDGIVKEEDVKRFAGRIFVEAQRLITLVEDVIKISQLDEGELPYQEEKIDLFELAADIKERLSVAAERRGIDIEVTGGPIVIRSIRQILDEIIYNLCDNAVKYNKENGKVEISVYHEGAKACVTVKDTGIGIPLAHQERVFERFYRVDKSHSKEIGGTGLGLSIVKHGAASLGAELFLESKEGEGSAFTLKWGLSSQT</sequence>
<evidence type="ECO:0000256" key="6">
    <source>
        <dbReference type="ARBA" id="ARBA00022777"/>
    </source>
</evidence>
<dbReference type="Gene3D" id="1.10.287.130">
    <property type="match status" value="1"/>
</dbReference>
<dbReference type="EC" id="2.7.13.3" evidence="3"/>
<dbReference type="SUPFAM" id="SSF55874">
    <property type="entry name" value="ATPase domain of HSP90 chaperone/DNA topoisomerase II/histidine kinase"/>
    <property type="match status" value="1"/>
</dbReference>
<dbReference type="CDD" id="cd00082">
    <property type="entry name" value="HisKA"/>
    <property type="match status" value="1"/>
</dbReference>
<dbReference type="NCBIfam" id="TIGR00229">
    <property type="entry name" value="sensory_box"/>
    <property type="match status" value="1"/>
</dbReference>
<keyword evidence="9" id="KW-1133">Transmembrane helix</keyword>